<evidence type="ECO:0000256" key="1">
    <source>
        <dbReference type="ARBA" id="ARBA00005234"/>
    </source>
</evidence>
<dbReference type="Pfam" id="PF02902">
    <property type="entry name" value="Peptidase_C48"/>
    <property type="match status" value="1"/>
</dbReference>
<accession>A0A1E3K5S6</accession>
<feature type="domain" description="Ubiquitin-like protease family profile" evidence="5">
    <location>
        <begin position="878"/>
        <end position="936"/>
    </location>
</feature>
<protein>
    <recommendedName>
        <fullName evidence="5">Ubiquitin-like protease family profile domain-containing protein</fullName>
    </recommendedName>
</protein>
<feature type="compositionally biased region" description="Acidic residues" evidence="4">
    <location>
        <begin position="634"/>
        <end position="647"/>
    </location>
</feature>
<evidence type="ECO:0000313" key="7">
    <source>
        <dbReference type="Proteomes" id="UP000094819"/>
    </source>
</evidence>
<feature type="compositionally biased region" description="Polar residues" evidence="4">
    <location>
        <begin position="748"/>
        <end position="757"/>
    </location>
</feature>
<evidence type="ECO:0000313" key="6">
    <source>
        <dbReference type="EMBL" id="ODO08528.1"/>
    </source>
</evidence>
<keyword evidence="7" id="KW-1185">Reference proteome</keyword>
<feature type="compositionally biased region" description="Polar residues" evidence="4">
    <location>
        <begin position="663"/>
        <end position="686"/>
    </location>
</feature>
<evidence type="ECO:0000256" key="2">
    <source>
        <dbReference type="ARBA" id="ARBA00022670"/>
    </source>
</evidence>
<dbReference type="InterPro" id="IPR003653">
    <property type="entry name" value="Peptidase_C48_C"/>
</dbReference>
<reference evidence="6 7" key="1">
    <citation type="submission" date="2016-06" db="EMBL/GenBank/DDBJ databases">
        <title>Evolution of pathogenesis and genome organization in the Tremellales.</title>
        <authorList>
            <person name="Cuomo C."/>
            <person name="Litvintseva A."/>
            <person name="Heitman J."/>
            <person name="Chen Y."/>
            <person name="Sun S."/>
            <person name="Springer D."/>
            <person name="Dromer F."/>
            <person name="Young S."/>
            <person name="Zeng Q."/>
            <person name="Chapman S."/>
            <person name="Gujja S."/>
            <person name="Saif S."/>
            <person name="Birren B."/>
        </authorList>
    </citation>
    <scope>NUCLEOTIDE SEQUENCE [LARGE SCALE GENOMIC DNA]</scope>
    <source>
        <strain evidence="6 7">CBS 7118</strain>
    </source>
</reference>
<evidence type="ECO:0000256" key="4">
    <source>
        <dbReference type="SAM" id="MobiDB-lite"/>
    </source>
</evidence>
<keyword evidence="2" id="KW-0645">Protease</keyword>
<proteinExistence type="inferred from homology"/>
<name>A0A1E3K5S6_9TREE</name>
<dbReference type="SUPFAM" id="SSF54001">
    <property type="entry name" value="Cysteine proteinases"/>
    <property type="match status" value="1"/>
</dbReference>
<dbReference type="EMBL" id="AWGH01000001">
    <property type="protein sequence ID" value="ODO08528.1"/>
    <property type="molecule type" value="Genomic_DNA"/>
</dbReference>
<comment type="similarity">
    <text evidence="1">Belongs to the peptidase C48 family.</text>
</comment>
<dbReference type="GO" id="GO:0006508">
    <property type="term" value="P:proteolysis"/>
    <property type="evidence" value="ECO:0007669"/>
    <property type="project" value="UniProtKB-KW"/>
</dbReference>
<dbReference type="InterPro" id="IPR038765">
    <property type="entry name" value="Papain-like_cys_pep_sf"/>
</dbReference>
<feature type="compositionally biased region" description="Pro residues" evidence="4">
    <location>
        <begin position="705"/>
        <end position="714"/>
    </location>
</feature>
<dbReference type="Proteomes" id="UP000094819">
    <property type="component" value="Unassembled WGS sequence"/>
</dbReference>
<dbReference type="GeneID" id="30189472"/>
<dbReference type="RefSeq" id="XP_019035384.1">
    <property type="nucleotide sequence ID" value="XM_019172442.1"/>
</dbReference>
<evidence type="ECO:0000256" key="3">
    <source>
        <dbReference type="ARBA" id="ARBA00022801"/>
    </source>
</evidence>
<organism evidence="6 7">
    <name type="scientific">Cryptococcus wingfieldii CBS 7118</name>
    <dbReference type="NCBI Taxonomy" id="1295528"/>
    <lineage>
        <taxon>Eukaryota</taxon>
        <taxon>Fungi</taxon>
        <taxon>Dikarya</taxon>
        <taxon>Basidiomycota</taxon>
        <taxon>Agaricomycotina</taxon>
        <taxon>Tremellomycetes</taxon>
        <taxon>Tremellales</taxon>
        <taxon>Cryptococcaceae</taxon>
        <taxon>Cryptococcus</taxon>
    </lineage>
</organism>
<dbReference type="Gene3D" id="3.40.395.10">
    <property type="entry name" value="Adenoviral Proteinase, Chain A"/>
    <property type="match status" value="1"/>
</dbReference>
<feature type="region of interest" description="Disordered" evidence="4">
    <location>
        <begin position="698"/>
        <end position="798"/>
    </location>
</feature>
<dbReference type="AlphaFoldDB" id="A0A1E3K5S6"/>
<dbReference type="OrthoDB" id="2596771at2759"/>
<evidence type="ECO:0000259" key="5">
    <source>
        <dbReference type="Pfam" id="PF02902"/>
    </source>
</evidence>
<dbReference type="GO" id="GO:0019783">
    <property type="term" value="F:ubiquitin-like protein peptidase activity"/>
    <property type="evidence" value="ECO:0007669"/>
    <property type="project" value="UniProtKB-ARBA"/>
</dbReference>
<dbReference type="GO" id="GO:0008234">
    <property type="term" value="F:cysteine-type peptidase activity"/>
    <property type="evidence" value="ECO:0007669"/>
    <property type="project" value="InterPro"/>
</dbReference>
<gene>
    <name evidence="6" type="ORF">L198_00258</name>
</gene>
<feature type="compositionally biased region" description="Low complexity" evidence="4">
    <location>
        <begin position="722"/>
        <end position="739"/>
    </location>
</feature>
<keyword evidence="3" id="KW-0378">Hydrolase</keyword>
<sequence length="962" mass="108252">MSQKDIQVSQFQQGVLPSSSFEDKLDLVIPRHQKNFSTATAVSSKEKHKHENLRLTVRRPEAGLNKMTLSKIRPSGRHGDSQKEMYITSNIKITELRQWFEQEPHDYHQTDFVQHLHAEIKWEEVHIGLFPTDIRARPFSVVCDDSIKPRGKRVIEDTPVLRVVFACSGSCVCGKPSPDVKRSEVEDDIDDAEDFDDEVEEEGHVKCSVGAKIKVEMTVKQACMGECTITHMPISEHKPPPESLRYHLKGSRVLRRWLFLQAEKLGVTPSAIETVSVTISIDGTSGTYRRLLEDVSKAIFRFAKKIVETEPGHQTSFPGIDHHELLQACRMVVDQGRFKPAFMVIDGCTAESKAILEVWPDMIIRACQFHVMQALRAKVRSFVTWKKGEAKEEVVNRVLESFRLLQRCNRSSDFGPSKELFSTQLNAISGSHGGFVKKVVDYLDATWLSSRWQDFVMDWGMSDGLTRTGLLSTNNHCEGAFRTFDRVILRGTINRRNDHLLFLILFYWFPRYRNSSVSQKRLPKSDKQIYQKAYHYWESGYVQNASAMDIDNSVLKSRTLVKDFADSDEVWEILIPDQETATAGRLHNGNMTDIERKLQQMQTVVDGLQNVQDDEGAKGDDGWLEEYRVNDVFDSFDDDESDSDDLDDTHPIGCQTAPKGMTPQPTQPQTSVLESTTSGGIPPSSCLSVVEATTTTTLPKAKIPAIPPQPPALPHPSTTNKPSSAEDAAVSDSDDPVVVLTNPPPSSSFPKNGSSQACAPLSTGRPAKHQPLNPRRRAPKSASKGQHHQQGTGIVNPRVPLSLAAGDKAQASRIINKQNLHRRRVLDTLRPGAYMMCEVYDLYVKLLRERARLAGQPHWALTTLTSSFLTRDDPYSQIAECEKLGSETEKINLFNYFTVSIPIYTPHHWHAVIVNMTQRRIEYFDSFHGSTDPEYTRQKRIEYSEAVGDDVPGAVSAVVPFL</sequence>
<comment type="caution">
    <text evidence="6">The sequence shown here is derived from an EMBL/GenBank/DDBJ whole genome shotgun (WGS) entry which is preliminary data.</text>
</comment>
<feature type="region of interest" description="Disordered" evidence="4">
    <location>
        <begin position="634"/>
        <end position="686"/>
    </location>
</feature>